<evidence type="ECO:0000313" key="5">
    <source>
        <dbReference type="Proteomes" id="UP000195573"/>
    </source>
</evidence>
<dbReference type="EMBL" id="VTEU01000008">
    <property type="protein sequence ID" value="TYS57397.1"/>
    <property type="molecule type" value="Genomic_DNA"/>
</dbReference>
<dbReference type="GeneID" id="96737086"/>
<keyword evidence="5" id="KW-1185">Reference proteome</keyword>
<dbReference type="RefSeq" id="WP_088016764.1">
    <property type="nucleotide sequence ID" value="NZ_CP020880.1"/>
</dbReference>
<gene>
    <name evidence="3" type="ORF">B4U37_01330</name>
    <name evidence="4" type="ORF">FZC74_17075</name>
</gene>
<organism evidence="4 6">
    <name type="scientific">Sutcliffiella horikoshii</name>
    <dbReference type="NCBI Taxonomy" id="79883"/>
    <lineage>
        <taxon>Bacteria</taxon>
        <taxon>Bacillati</taxon>
        <taxon>Bacillota</taxon>
        <taxon>Bacilli</taxon>
        <taxon>Bacillales</taxon>
        <taxon>Bacillaceae</taxon>
        <taxon>Sutcliffiella</taxon>
    </lineage>
</organism>
<dbReference type="Pfam" id="PF03795">
    <property type="entry name" value="YCII"/>
    <property type="match status" value="1"/>
</dbReference>
<feature type="domain" description="YCII-related" evidence="2">
    <location>
        <begin position="18"/>
        <end position="87"/>
    </location>
</feature>
<proteinExistence type="inferred from homology"/>
<evidence type="ECO:0000313" key="4">
    <source>
        <dbReference type="EMBL" id="TYS57397.1"/>
    </source>
</evidence>
<evidence type="ECO:0000256" key="1">
    <source>
        <dbReference type="ARBA" id="ARBA00007689"/>
    </source>
</evidence>
<dbReference type="EMBL" id="CP020880">
    <property type="protein sequence ID" value="ART74786.1"/>
    <property type="molecule type" value="Genomic_DNA"/>
</dbReference>
<evidence type="ECO:0000313" key="6">
    <source>
        <dbReference type="Proteomes" id="UP000323393"/>
    </source>
</evidence>
<dbReference type="InterPro" id="IPR011008">
    <property type="entry name" value="Dimeric_a/b-barrel"/>
</dbReference>
<protein>
    <recommendedName>
        <fullName evidence="2">YCII-related domain-containing protein</fullName>
    </recommendedName>
</protein>
<dbReference type="SUPFAM" id="SSF54909">
    <property type="entry name" value="Dimeric alpha+beta barrel"/>
    <property type="match status" value="1"/>
</dbReference>
<accession>A0A1Y0CIL7</accession>
<evidence type="ECO:0000259" key="2">
    <source>
        <dbReference type="Pfam" id="PF03795"/>
    </source>
</evidence>
<reference evidence="3 5" key="1">
    <citation type="submission" date="2017-04" db="EMBL/GenBank/DDBJ databases">
        <title>Complete Genome Sequence of the Bacillus horikoshii 20a strain from Cuatro Cienegas, Coahuila, Mexico.</title>
        <authorList>
            <person name="Zarza E."/>
            <person name="Alcaraz L.D."/>
            <person name="Aguilar-Salinas B."/>
            <person name="Islas A."/>
            <person name="Olmedo-Alvarez G."/>
        </authorList>
    </citation>
    <scope>NUCLEOTIDE SEQUENCE [LARGE SCALE GENOMIC DNA]</scope>
    <source>
        <strain evidence="3 5">20a</strain>
    </source>
</reference>
<dbReference type="InterPro" id="IPR005545">
    <property type="entry name" value="YCII"/>
</dbReference>
<comment type="similarity">
    <text evidence="1">Belongs to the YciI family.</text>
</comment>
<reference evidence="4 6" key="2">
    <citation type="submission" date="2019-08" db="EMBL/GenBank/DDBJ databases">
        <title>Bacillus genomes from the desert of Cuatro Cienegas, Coahuila.</title>
        <authorList>
            <person name="Olmedo-Alvarez G."/>
        </authorList>
    </citation>
    <scope>NUCLEOTIDE SEQUENCE [LARGE SCALE GENOMIC DNA]</scope>
    <source>
        <strain evidence="4 6">CH88_3T</strain>
    </source>
</reference>
<dbReference type="Proteomes" id="UP000323393">
    <property type="component" value="Unassembled WGS sequence"/>
</dbReference>
<dbReference type="Proteomes" id="UP000195573">
    <property type="component" value="Chromosome"/>
</dbReference>
<evidence type="ECO:0000313" key="3">
    <source>
        <dbReference type="EMBL" id="ART74786.1"/>
    </source>
</evidence>
<dbReference type="AlphaFoldDB" id="A0A1Y0CIL7"/>
<dbReference type="Gene3D" id="3.30.70.1060">
    <property type="entry name" value="Dimeric alpha+beta barrel"/>
    <property type="match status" value="1"/>
</dbReference>
<sequence>MSLQTYIYLLRLPERLYDPEQWTEEEKTIVSRHFSYLKKNVDNGVVILAGRTEQTDETGFGIVIFLARNETEAERFMNNDPAVSSEIMTAELSPYRLALMNEKFSIGVK</sequence>
<name>A0A1Y0CIL7_9BACI</name>
<dbReference type="KEGG" id="bhk:B4U37_01330"/>